<reference evidence="2" key="2">
    <citation type="submission" date="2022-06" db="UniProtKB">
        <authorList>
            <consortium name="EnsemblMetazoa"/>
        </authorList>
    </citation>
    <scope>IDENTIFICATION</scope>
    <source>
        <strain evidence="2">PS312</strain>
    </source>
</reference>
<organism evidence="2 3">
    <name type="scientific">Pristionchus pacificus</name>
    <name type="common">Parasitic nematode worm</name>
    <dbReference type="NCBI Taxonomy" id="54126"/>
    <lineage>
        <taxon>Eukaryota</taxon>
        <taxon>Metazoa</taxon>
        <taxon>Ecdysozoa</taxon>
        <taxon>Nematoda</taxon>
        <taxon>Chromadorea</taxon>
        <taxon>Rhabditida</taxon>
        <taxon>Rhabditina</taxon>
        <taxon>Diplogasteromorpha</taxon>
        <taxon>Diplogasteroidea</taxon>
        <taxon>Neodiplogasteridae</taxon>
        <taxon>Pristionchus</taxon>
    </lineage>
</organism>
<name>A0A2A6CEZ3_PRIPA</name>
<feature type="region of interest" description="Disordered" evidence="1">
    <location>
        <begin position="193"/>
        <end position="221"/>
    </location>
</feature>
<dbReference type="EnsemblMetazoa" id="PPA45260.1">
    <property type="protein sequence ID" value="PPA45260.1"/>
    <property type="gene ID" value="WBGene00283629"/>
</dbReference>
<accession>A0A2A6CEZ3</accession>
<reference evidence="3" key="1">
    <citation type="journal article" date="2008" name="Nat. Genet.">
        <title>The Pristionchus pacificus genome provides a unique perspective on nematode lifestyle and parasitism.</title>
        <authorList>
            <person name="Dieterich C."/>
            <person name="Clifton S.W."/>
            <person name="Schuster L.N."/>
            <person name="Chinwalla A."/>
            <person name="Delehaunty K."/>
            <person name="Dinkelacker I."/>
            <person name="Fulton L."/>
            <person name="Fulton R."/>
            <person name="Godfrey J."/>
            <person name="Minx P."/>
            <person name="Mitreva M."/>
            <person name="Roeseler W."/>
            <person name="Tian H."/>
            <person name="Witte H."/>
            <person name="Yang S.P."/>
            <person name="Wilson R.K."/>
            <person name="Sommer R.J."/>
        </authorList>
    </citation>
    <scope>NUCLEOTIDE SEQUENCE [LARGE SCALE GENOMIC DNA]</scope>
    <source>
        <strain evidence="3">PS312</strain>
    </source>
</reference>
<evidence type="ECO:0000256" key="1">
    <source>
        <dbReference type="SAM" id="MobiDB-lite"/>
    </source>
</evidence>
<dbReference type="Proteomes" id="UP000005239">
    <property type="component" value="Unassembled WGS sequence"/>
</dbReference>
<sequence length="221" mass="24616">MSSFEVLLDSFLSCFAFKSQLCGSEVNSDEGRGRDEWRRSTLLRSNPFEERVTNILRLKLDLERSLVCRAIDWMAMVGHFPISKSLLGRFRFRVVDETGDQFLILLQRLGRNLRLSAPDDDCPSLFIRIFILIHHCLKHPLTPGMHNERGHGPREEALTSWVINRTRAPAPTCQLATTRLAAAAAGVDGAVGSYDDEAEAGDLPNPGAGERPTARDEGRGN</sequence>
<evidence type="ECO:0000313" key="2">
    <source>
        <dbReference type="EnsemblMetazoa" id="PPA45260.1"/>
    </source>
</evidence>
<accession>A0A8R1V2Q8</accession>
<protein>
    <submittedName>
        <fullName evidence="2">Uncharacterized protein</fullName>
    </submittedName>
</protein>
<keyword evidence="3" id="KW-1185">Reference proteome</keyword>
<feature type="compositionally biased region" description="Basic and acidic residues" evidence="1">
    <location>
        <begin position="212"/>
        <end position="221"/>
    </location>
</feature>
<gene>
    <name evidence="2" type="primary">WBGene00283629</name>
</gene>
<proteinExistence type="predicted"/>
<dbReference type="AlphaFoldDB" id="A0A2A6CEZ3"/>
<evidence type="ECO:0000313" key="3">
    <source>
        <dbReference type="Proteomes" id="UP000005239"/>
    </source>
</evidence>